<dbReference type="EMBL" id="UYYB01134766">
    <property type="protein sequence ID" value="VDM84954.1"/>
    <property type="molecule type" value="Genomic_DNA"/>
</dbReference>
<keyword evidence="1" id="KW-0472">Membrane</keyword>
<keyword evidence="3" id="KW-1185">Reference proteome</keyword>
<keyword evidence="1" id="KW-1133">Transmembrane helix</keyword>
<evidence type="ECO:0000256" key="1">
    <source>
        <dbReference type="SAM" id="Phobius"/>
    </source>
</evidence>
<keyword evidence="1" id="KW-0812">Transmembrane</keyword>
<dbReference type="Proteomes" id="UP000270094">
    <property type="component" value="Unassembled WGS sequence"/>
</dbReference>
<dbReference type="AlphaFoldDB" id="A0A3P7K110"/>
<evidence type="ECO:0000313" key="2">
    <source>
        <dbReference type="EMBL" id="VDM84954.1"/>
    </source>
</evidence>
<feature type="transmembrane region" description="Helical" evidence="1">
    <location>
        <begin position="6"/>
        <end position="26"/>
    </location>
</feature>
<name>A0A3P7K110_STRVU</name>
<organism evidence="2 3">
    <name type="scientific">Strongylus vulgaris</name>
    <name type="common">Blood worm</name>
    <dbReference type="NCBI Taxonomy" id="40348"/>
    <lineage>
        <taxon>Eukaryota</taxon>
        <taxon>Metazoa</taxon>
        <taxon>Ecdysozoa</taxon>
        <taxon>Nematoda</taxon>
        <taxon>Chromadorea</taxon>
        <taxon>Rhabditida</taxon>
        <taxon>Rhabditina</taxon>
        <taxon>Rhabditomorpha</taxon>
        <taxon>Strongyloidea</taxon>
        <taxon>Strongylidae</taxon>
        <taxon>Strongylus</taxon>
    </lineage>
</organism>
<evidence type="ECO:0000313" key="3">
    <source>
        <dbReference type="Proteomes" id="UP000270094"/>
    </source>
</evidence>
<gene>
    <name evidence="2" type="ORF">SVUK_LOCUS19952</name>
</gene>
<protein>
    <submittedName>
        <fullName evidence="2">Uncharacterized protein</fullName>
    </submittedName>
</protein>
<reference evidence="2 3" key="1">
    <citation type="submission" date="2018-11" db="EMBL/GenBank/DDBJ databases">
        <authorList>
            <consortium name="Pathogen Informatics"/>
        </authorList>
    </citation>
    <scope>NUCLEOTIDE SEQUENCE [LARGE SCALE GENOMIC DNA]</scope>
</reference>
<accession>A0A3P7K110</accession>
<proteinExistence type="predicted"/>
<sequence>MAVYASFPYFLISGWYIGPKDSVWLMKKWRKRRKKMGLFGNWSR</sequence>